<keyword evidence="2" id="KW-1185">Reference proteome</keyword>
<protein>
    <submittedName>
        <fullName evidence="1">Uncharacterized protein</fullName>
    </submittedName>
</protein>
<sequence length="504" mass="55300">MRRVRREQDHAERLSAKDEVGGPLLRCLLEMLLVVEKRICIEKREMQRWCDSTLATEVIKLTHSCLQYSGHLHLGQRDSECRWSPETALSIDECCVLAGCVARMADRLPHKTPMCQYLSATGWEDLLVSLLEVPGTYCSECRRGVCSRLHVRCKEGEENIDPSASATRIAQVIWESGVISRLPSHLSPTTTLLYSLLFNALGADIQWPAHVLEATGLATCYALAARVGVPVPTGIRLLRPSLVPSETDSLSESASVCDYTLRSYRQEDIQSLPLSTVEEWGTLLTGVVTASTRDPTLLADLVAVMEDLRSPFVVDLSDELVVAISDLVAGVATGICTKGGDTSPLELVIQLAAAIVRAEADYHQPGEYTATIRTPIRATEGYPRRACTSAMMDAGLVGLIHTWMVAVSDGSSSDTSLADTAAACASVLDDITRDLECRVQLRQCIQAEEYLAEDLLRIRALVSDDVSKVLQKVEDRMAYRSPHNSCGIYEYPWSGWEVEQAVSG</sequence>
<proteinExistence type="predicted"/>
<reference evidence="1 2" key="1">
    <citation type="journal article" date="2018" name="PLoS ONE">
        <title>The draft genome of Kipferlia bialata reveals reductive genome evolution in fornicate parasites.</title>
        <authorList>
            <person name="Tanifuji G."/>
            <person name="Takabayashi S."/>
            <person name="Kume K."/>
            <person name="Takagi M."/>
            <person name="Nakayama T."/>
            <person name="Kamikawa R."/>
            <person name="Inagaki Y."/>
            <person name="Hashimoto T."/>
        </authorList>
    </citation>
    <scope>NUCLEOTIDE SEQUENCE [LARGE SCALE GENOMIC DNA]</scope>
    <source>
        <strain evidence="1">NY0173</strain>
    </source>
</reference>
<gene>
    <name evidence="1" type="ORF">KIPB_011859</name>
</gene>
<evidence type="ECO:0000313" key="1">
    <source>
        <dbReference type="EMBL" id="GIQ89402.1"/>
    </source>
</evidence>
<organism evidence="1 2">
    <name type="scientific">Kipferlia bialata</name>
    <dbReference type="NCBI Taxonomy" id="797122"/>
    <lineage>
        <taxon>Eukaryota</taxon>
        <taxon>Metamonada</taxon>
        <taxon>Carpediemonas-like organisms</taxon>
        <taxon>Kipferlia</taxon>
    </lineage>
</organism>
<comment type="caution">
    <text evidence="1">The sequence shown here is derived from an EMBL/GenBank/DDBJ whole genome shotgun (WGS) entry which is preliminary data.</text>
</comment>
<name>A0A9K3D6E0_9EUKA</name>
<dbReference type="EMBL" id="BDIP01005005">
    <property type="protein sequence ID" value="GIQ89402.1"/>
    <property type="molecule type" value="Genomic_DNA"/>
</dbReference>
<dbReference type="AlphaFoldDB" id="A0A9K3D6E0"/>
<dbReference type="Proteomes" id="UP000265618">
    <property type="component" value="Unassembled WGS sequence"/>
</dbReference>
<accession>A0A9K3D6E0</accession>
<evidence type="ECO:0000313" key="2">
    <source>
        <dbReference type="Proteomes" id="UP000265618"/>
    </source>
</evidence>